<proteinExistence type="predicted"/>
<dbReference type="Proteomes" id="UP001160148">
    <property type="component" value="Unassembled WGS sequence"/>
</dbReference>
<name>A0AAV0VM57_9HEMI</name>
<dbReference type="EMBL" id="CARXXK010000001">
    <property type="protein sequence ID" value="CAI6344680.1"/>
    <property type="molecule type" value="Genomic_DNA"/>
</dbReference>
<dbReference type="AlphaFoldDB" id="A0AAV0VM57"/>
<gene>
    <name evidence="1" type="ORF">MEUPH1_LOCUS1787</name>
</gene>
<reference evidence="1 2" key="1">
    <citation type="submission" date="2023-01" db="EMBL/GenBank/DDBJ databases">
        <authorList>
            <person name="Whitehead M."/>
        </authorList>
    </citation>
    <scope>NUCLEOTIDE SEQUENCE [LARGE SCALE GENOMIC DNA]</scope>
</reference>
<protein>
    <submittedName>
        <fullName evidence="1">Uncharacterized protein</fullName>
    </submittedName>
</protein>
<sequence>MQENFELEKCLSNILVYGLPERVSSTIPQRIEDDKTELLTLFEKSNISPAFSKVFQLSKIRAENPRPLKINMKSKSKTSQLLESFNDAKLVGV</sequence>
<organism evidence="1 2">
    <name type="scientific">Macrosiphum euphorbiae</name>
    <name type="common">potato aphid</name>
    <dbReference type="NCBI Taxonomy" id="13131"/>
    <lineage>
        <taxon>Eukaryota</taxon>
        <taxon>Metazoa</taxon>
        <taxon>Ecdysozoa</taxon>
        <taxon>Arthropoda</taxon>
        <taxon>Hexapoda</taxon>
        <taxon>Insecta</taxon>
        <taxon>Pterygota</taxon>
        <taxon>Neoptera</taxon>
        <taxon>Paraneoptera</taxon>
        <taxon>Hemiptera</taxon>
        <taxon>Sternorrhyncha</taxon>
        <taxon>Aphidomorpha</taxon>
        <taxon>Aphidoidea</taxon>
        <taxon>Aphididae</taxon>
        <taxon>Macrosiphini</taxon>
        <taxon>Macrosiphum</taxon>
    </lineage>
</organism>
<comment type="caution">
    <text evidence="1">The sequence shown here is derived from an EMBL/GenBank/DDBJ whole genome shotgun (WGS) entry which is preliminary data.</text>
</comment>
<evidence type="ECO:0000313" key="1">
    <source>
        <dbReference type="EMBL" id="CAI6344680.1"/>
    </source>
</evidence>
<keyword evidence="2" id="KW-1185">Reference proteome</keyword>
<evidence type="ECO:0000313" key="2">
    <source>
        <dbReference type="Proteomes" id="UP001160148"/>
    </source>
</evidence>
<accession>A0AAV0VM57</accession>